<dbReference type="Gene3D" id="2.40.30.60">
    <property type="entry name" value="RimM"/>
    <property type="match status" value="1"/>
</dbReference>
<evidence type="ECO:0000313" key="8">
    <source>
        <dbReference type="EMBL" id="AGM25854.1"/>
    </source>
</evidence>
<dbReference type="Proteomes" id="UP000013963">
    <property type="component" value="Chromosome"/>
</dbReference>
<feature type="domain" description="Ribosome maturation factor RimM PRC barrel" evidence="7">
    <location>
        <begin position="98"/>
        <end position="159"/>
    </location>
</feature>
<keyword evidence="4 5" id="KW-0143">Chaperone</keyword>
<dbReference type="EMBL" id="CP005078">
    <property type="protein sequence ID" value="AGM25854.1"/>
    <property type="molecule type" value="Genomic_DNA"/>
</dbReference>
<evidence type="ECO:0000256" key="4">
    <source>
        <dbReference type="ARBA" id="ARBA00023186"/>
    </source>
</evidence>
<evidence type="ECO:0000259" key="6">
    <source>
        <dbReference type="Pfam" id="PF01782"/>
    </source>
</evidence>
<dbReference type="InterPro" id="IPR036976">
    <property type="entry name" value="RimM_N_sf"/>
</dbReference>
<dbReference type="AlphaFoldDB" id="R4UD62"/>
<dbReference type="GO" id="GO:0043022">
    <property type="term" value="F:ribosome binding"/>
    <property type="evidence" value="ECO:0007669"/>
    <property type="project" value="InterPro"/>
</dbReference>
<dbReference type="STRING" id="1276229.SSYRP_v1c02580"/>
<dbReference type="RefSeq" id="WP_016340503.1">
    <property type="nucleotide sequence ID" value="NC_021284.1"/>
</dbReference>
<dbReference type="InterPro" id="IPR002676">
    <property type="entry name" value="RimM_N"/>
</dbReference>
<dbReference type="Pfam" id="PF24986">
    <property type="entry name" value="PRC_RimM"/>
    <property type="match status" value="1"/>
</dbReference>
<gene>
    <name evidence="5 8" type="primary">rimM</name>
    <name evidence="8" type="ORF">SSYRP_v1c02580</name>
</gene>
<name>R4UD62_9MOLU</name>
<dbReference type="InterPro" id="IPR011033">
    <property type="entry name" value="PRC_barrel-like_sf"/>
</dbReference>
<dbReference type="GO" id="GO:0006364">
    <property type="term" value="P:rRNA processing"/>
    <property type="evidence" value="ECO:0007669"/>
    <property type="project" value="UniProtKB-UniRule"/>
</dbReference>
<dbReference type="KEGG" id="ssyr:SSYRP_v1c02580"/>
<evidence type="ECO:0000313" key="9">
    <source>
        <dbReference type="Proteomes" id="UP000013963"/>
    </source>
</evidence>
<evidence type="ECO:0000256" key="2">
    <source>
        <dbReference type="ARBA" id="ARBA00022517"/>
    </source>
</evidence>
<reference evidence="8 9" key="1">
    <citation type="journal article" date="2013" name="Genome Biol. Evol.">
        <title>Complete genomes of two dipteran-associated spiroplasmas provided insights into the origin, dynamics, and impacts of viral invasion in spiroplasma.</title>
        <authorList>
            <person name="Ku C."/>
            <person name="Lo W.S."/>
            <person name="Chen L.L."/>
            <person name="Kuo C.H."/>
        </authorList>
    </citation>
    <scope>NUCLEOTIDE SEQUENCE [LARGE SCALE GENOMIC DNA]</scope>
    <source>
        <strain evidence="8">EA-1</strain>
    </source>
</reference>
<organism evidence="8 9">
    <name type="scientific">Spiroplasma syrphidicola EA-1</name>
    <dbReference type="NCBI Taxonomy" id="1276229"/>
    <lineage>
        <taxon>Bacteria</taxon>
        <taxon>Bacillati</taxon>
        <taxon>Mycoplasmatota</taxon>
        <taxon>Mollicutes</taxon>
        <taxon>Entomoplasmatales</taxon>
        <taxon>Spiroplasmataceae</taxon>
        <taxon>Spiroplasma</taxon>
    </lineage>
</organism>
<keyword evidence="3 5" id="KW-0698">rRNA processing</keyword>
<dbReference type="NCBIfam" id="TIGR02273">
    <property type="entry name" value="16S_RimM"/>
    <property type="match status" value="1"/>
</dbReference>
<evidence type="ECO:0000259" key="7">
    <source>
        <dbReference type="Pfam" id="PF24986"/>
    </source>
</evidence>
<dbReference type="InterPro" id="IPR009000">
    <property type="entry name" value="Transl_B-barrel_sf"/>
</dbReference>
<protein>
    <recommendedName>
        <fullName evidence="5">Ribosome maturation factor RimM</fullName>
    </recommendedName>
</protein>
<evidence type="ECO:0000256" key="1">
    <source>
        <dbReference type="ARBA" id="ARBA00022490"/>
    </source>
</evidence>
<keyword evidence="2 5" id="KW-0690">Ribosome biogenesis</keyword>
<keyword evidence="9" id="KW-1185">Reference proteome</keyword>
<comment type="subcellular location">
    <subcellularLocation>
        <location evidence="5">Cytoplasm</location>
    </subcellularLocation>
</comment>
<comment type="similarity">
    <text evidence="5">Belongs to the RimM family.</text>
</comment>
<dbReference type="eggNOG" id="COG0806">
    <property type="taxonomic scope" value="Bacteria"/>
</dbReference>
<proteinExistence type="inferred from homology"/>
<comment type="function">
    <text evidence="5">An accessory protein needed during the final step in the assembly of 30S ribosomal subunit, possibly for assembly of the head region. Essential for efficient processing of 16S rRNA. May be needed both before and after RbfA during the maturation of 16S rRNA. It has affinity for free ribosomal 30S subunits but not for 70S ribosomes.</text>
</comment>
<dbReference type="HAMAP" id="MF_00014">
    <property type="entry name" value="Ribosome_mat_RimM"/>
    <property type="match status" value="1"/>
</dbReference>
<accession>R4UD62</accession>
<dbReference type="Gene3D" id="2.30.30.240">
    <property type="entry name" value="PRC-barrel domain"/>
    <property type="match status" value="1"/>
</dbReference>
<dbReference type="GO" id="GO:0042274">
    <property type="term" value="P:ribosomal small subunit biogenesis"/>
    <property type="evidence" value="ECO:0007669"/>
    <property type="project" value="UniProtKB-UniRule"/>
</dbReference>
<dbReference type="OrthoDB" id="390131at2"/>
<dbReference type="SUPFAM" id="SSF50447">
    <property type="entry name" value="Translation proteins"/>
    <property type="match status" value="1"/>
</dbReference>
<evidence type="ECO:0000256" key="5">
    <source>
        <dbReference type="HAMAP-Rule" id="MF_00014"/>
    </source>
</evidence>
<dbReference type="GO" id="GO:0005840">
    <property type="term" value="C:ribosome"/>
    <property type="evidence" value="ECO:0007669"/>
    <property type="project" value="InterPro"/>
</dbReference>
<dbReference type="Pfam" id="PF01782">
    <property type="entry name" value="RimM"/>
    <property type="match status" value="1"/>
</dbReference>
<comment type="subunit">
    <text evidence="5">Binds ribosomal protein uS19.</text>
</comment>
<dbReference type="InterPro" id="IPR056792">
    <property type="entry name" value="PRC_RimM"/>
</dbReference>
<evidence type="ECO:0000256" key="3">
    <source>
        <dbReference type="ARBA" id="ARBA00022552"/>
    </source>
</evidence>
<dbReference type="SUPFAM" id="SSF50346">
    <property type="entry name" value="PRC-barrel domain"/>
    <property type="match status" value="1"/>
</dbReference>
<dbReference type="PANTHER" id="PTHR33692:SF1">
    <property type="entry name" value="RIBOSOME MATURATION FACTOR RIMM"/>
    <property type="match status" value="1"/>
</dbReference>
<dbReference type="HOGENOM" id="CLU_1634341_0_0_14"/>
<dbReference type="PATRIC" id="fig|1276229.3.peg.257"/>
<keyword evidence="1 5" id="KW-0963">Cytoplasm</keyword>
<sequence length="162" mass="18443">MENLIKVFTIKKPHGIKGELKVISLINLKTYATVDNKLAFIKIGEIFNPVTVEKVFGTIDKLVMRLKEYRNINDVTKFQGCDVYFKKDDIGDVPVLTSLIGYQVIKDDEIIGTVIDQLETKAHPVLRIKGLDNDQIMLIPIVKEYVQAIDELTERVILDKVI</sequence>
<dbReference type="PANTHER" id="PTHR33692">
    <property type="entry name" value="RIBOSOME MATURATION FACTOR RIMM"/>
    <property type="match status" value="1"/>
</dbReference>
<feature type="domain" description="RimM N-terminal" evidence="6">
    <location>
        <begin position="10"/>
        <end position="88"/>
    </location>
</feature>
<comment type="domain">
    <text evidence="5">The PRC barrel domain binds ribosomal protein uS19.</text>
</comment>
<dbReference type="GO" id="GO:0005737">
    <property type="term" value="C:cytoplasm"/>
    <property type="evidence" value="ECO:0007669"/>
    <property type="project" value="UniProtKB-SubCell"/>
</dbReference>
<dbReference type="InterPro" id="IPR011961">
    <property type="entry name" value="RimM"/>
</dbReference>